<dbReference type="EMBL" id="BOPL01000006">
    <property type="protein sequence ID" value="GIK04351.1"/>
    <property type="molecule type" value="Genomic_DNA"/>
</dbReference>
<dbReference type="GeneID" id="66936414"/>
<sequence>MSPLLAVSEQRQVSHGSNEITSLSPFARDIDLVPDAALARIVKHNQSLSAKDGGFRVPIVSGSSCIKYEDLRVQPLEMVTREIETAPKARGVCHKKRGRPID</sequence>
<evidence type="ECO:0000313" key="1">
    <source>
        <dbReference type="EMBL" id="GIK04351.1"/>
    </source>
</evidence>
<name>A0A9P3C307_ASPVI</name>
<evidence type="ECO:0000313" key="2">
    <source>
        <dbReference type="Proteomes" id="UP000710440"/>
    </source>
</evidence>
<dbReference type="AlphaFoldDB" id="A0A9P3C307"/>
<accession>A0A9P3C307</accession>
<organism evidence="1 2">
    <name type="scientific">Aspergillus viridinutans</name>
    <dbReference type="NCBI Taxonomy" id="75553"/>
    <lineage>
        <taxon>Eukaryota</taxon>
        <taxon>Fungi</taxon>
        <taxon>Dikarya</taxon>
        <taxon>Ascomycota</taxon>
        <taxon>Pezizomycotina</taxon>
        <taxon>Eurotiomycetes</taxon>
        <taxon>Eurotiomycetidae</taxon>
        <taxon>Eurotiales</taxon>
        <taxon>Aspergillaceae</taxon>
        <taxon>Aspergillus</taxon>
        <taxon>Aspergillus subgen. Fumigati</taxon>
    </lineage>
</organism>
<comment type="caution">
    <text evidence="1">The sequence shown here is derived from an EMBL/GenBank/DDBJ whole genome shotgun (WGS) entry which is preliminary data.</text>
</comment>
<dbReference type="Proteomes" id="UP000710440">
    <property type="component" value="Unassembled WGS sequence"/>
</dbReference>
<dbReference type="RefSeq" id="XP_043127537.1">
    <property type="nucleotide sequence ID" value="XM_043271602.1"/>
</dbReference>
<protein>
    <submittedName>
        <fullName evidence="1">Uncharacterized protein</fullName>
    </submittedName>
</protein>
<gene>
    <name evidence="1" type="ORF">Aspvir_008432</name>
</gene>
<reference evidence="1 2" key="1">
    <citation type="submission" date="2021-02" db="EMBL/GenBank/DDBJ databases">
        <title>Pan-genome distribution and transcriptional activeness of fungal secondary metabolism genes in Aspergillus section Fumigati.</title>
        <authorList>
            <person name="Takahashi H."/>
            <person name="Umemura M."/>
            <person name="Ninomiya A."/>
            <person name="Kusuya Y."/>
            <person name="Urayama S."/>
            <person name="Shimizu M."/>
            <person name="Watanabe A."/>
            <person name="Kamei K."/>
            <person name="Yaguchi T."/>
            <person name="Hagiwara D."/>
        </authorList>
    </citation>
    <scope>NUCLEOTIDE SEQUENCE [LARGE SCALE GENOMIC DNA]</scope>
    <source>
        <strain evidence="1 2">IFM 47045</strain>
    </source>
</reference>
<proteinExistence type="predicted"/>
<keyword evidence="2" id="KW-1185">Reference proteome</keyword>